<reference evidence="2 3" key="1">
    <citation type="submission" date="2019-08" db="EMBL/GenBank/DDBJ databases">
        <authorList>
            <person name="Dhanesh K."/>
            <person name="Kumar G."/>
            <person name="Sasikala C."/>
            <person name="Venkata Ramana C."/>
        </authorList>
    </citation>
    <scope>NUCLEOTIDE SEQUENCE [LARGE SCALE GENOMIC DNA]</scope>
    <source>
        <strain evidence="2 3">JC645</strain>
    </source>
</reference>
<dbReference type="InterPro" id="IPR017504">
    <property type="entry name" value="CHP03067_Planctomycetes"/>
</dbReference>
<keyword evidence="1" id="KW-0812">Transmembrane</keyword>
<sequence>MNEVVSRSRLPRDPNRSPTEIVMATRSFALFLAAAMLATVAPVLVANEPRSDAMVLRKLQGHWKAEKWVIHGKETSEGRDNRSYRIDRRKIVFITDGKDVGTATFKIDVSDKPFEIDVTYIGGPRDGQTLPGIFRLEEGKFFNCFPFPGDPRPTSFESTATNRCFLSVDRKKTD</sequence>
<dbReference type="Proteomes" id="UP000324479">
    <property type="component" value="Unassembled WGS sequence"/>
</dbReference>
<dbReference type="NCBIfam" id="TIGR03067">
    <property type="entry name" value="Planc_TIGR03067"/>
    <property type="match status" value="1"/>
</dbReference>
<evidence type="ECO:0000313" key="2">
    <source>
        <dbReference type="EMBL" id="KAA5538631.1"/>
    </source>
</evidence>
<feature type="transmembrane region" description="Helical" evidence="1">
    <location>
        <begin position="21"/>
        <end position="45"/>
    </location>
</feature>
<gene>
    <name evidence="2" type="ORF">FYK55_26835</name>
</gene>
<keyword evidence="3" id="KW-1185">Reference proteome</keyword>
<protein>
    <submittedName>
        <fullName evidence="2">TIGR03067 domain-containing protein</fullName>
    </submittedName>
</protein>
<proteinExistence type="predicted"/>
<dbReference type="RefSeq" id="WP_150079731.1">
    <property type="nucleotide sequence ID" value="NZ_VWOX01000028.1"/>
</dbReference>
<comment type="caution">
    <text evidence="2">The sequence shown here is derived from an EMBL/GenBank/DDBJ whole genome shotgun (WGS) entry which is preliminary data.</text>
</comment>
<accession>A0A5M6CTT9</accession>
<dbReference type="AlphaFoldDB" id="A0A5M6CTT9"/>
<evidence type="ECO:0000313" key="3">
    <source>
        <dbReference type="Proteomes" id="UP000324479"/>
    </source>
</evidence>
<evidence type="ECO:0000256" key="1">
    <source>
        <dbReference type="SAM" id="Phobius"/>
    </source>
</evidence>
<keyword evidence="1" id="KW-0472">Membrane</keyword>
<name>A0A5M6CTT9_9BACT</name>
<keyword evidence="1" id="KW-1133">Transmembrane helix</keyword>
<dbReference type="EMBL" id="VWOX01000028">
    <property type="protein sequence ID" value="KAA5538631.1"/>
    <property type="molecule type" value="Genomic_DNA"/>
</dbReference>
<organism evidence="2 3">
    <name type="scientific">Roseiconus nitratireducens</name>
    <dbReference type="NCBI Taxonomy" id="2605748"/>
    <lineage>
        <taxon>Bacteria</taxon>
        <taxon>Pseudomonadati</taxon>
        <taxon>Planctomycetota</taxon>
        <taxon>Planctomycetia</taxon>
        <taxon>Pirellulales</taxon>
        <taxon>Pirellulaceae</taxon>
        <taxon>Roseiconus</taxon>
    </lineage>
</organism>